<evidence type="ECO:0000256" key="1">
    <source>
        <dbReference type="SAM" id="Phobius"/>
    </source>
</evidence>
<evidence type="ECO:0000313" key="3">
    <source>
        <dbReference type="Proteomes" id="UP001232992"/>
    </source>
</evidence>
<evidence type="ECO:0000313" key="2">
    <source>
        <dbReference type="EMBL" id="MDJ1182312.1"/>
    </source>
</evidence>
<protein>
    <submittedName>
        <fullName evidence="2">Uncharacterized protein</fullName>
    </submittedName>
</protein>
<feature type="transmembrane region" description="Helical" evidence="1">
    <location>
        <begin position="20"/>
        <end position="39"/>
    </location>
</feature>
<gene>
    <name evidence="2" type="ORF">PMH09_03815</name>
</gene>
<dbReference type="Proteomes" id="UP001232992">
    <property type="component" value="Unassembled WGS sequence"/>
</dbReference>
<reference evidence="2 3" key="1">
    <citation type="submission" date="2023-01" db="EMBL/GenBank/DDBJ databases">
        <title>Novel diversity within Roseofilum (Cyanobacteria; Desertifilaceae) from marine benthic mats with descriptions of four novel species.</title>
        <authorList>
            <person name="Wang Y."/>
            <person name="Berthold D.E."/>
            <person name="Hu J."/>
            <person name="Lefler F.W."/>
            <person name="Laughinghouse H.D. IV."/>
        </authorList>
    </citation>
    <scope>NUCLEOTIDE SEQUENCE [LARGE SCALE GENOMIC DNA]</scope>
    <source>
        <strain evidence="2 3">BLCC-M143</strain>
    </source>
</reference>
<organism evidence="2 3">
    <name type="scientific">Roseofilum casamattae BLCC-M143</name>
    <dbReference type="NCBI Taxonomy" id="3022442"/>
    <lineage>
        <taxon>Bacteria</taxon>
        <taxon>Bacillati</taxon>
        <taxon>Cyanobacteriota</taxon>
        <taxon>Cyanophyceae</taxon>
        <taxon>Desertifilales</taxon>
        <taxon>Desertifilaceae</taxon>
        <taxon>Roseofilum</taxon>
        <taxon>Roseofilum casamattae</taxon>
    </lineage>
</organism>
<keyword evidence="3" id="KW-1185">Reference proteome</keyword>
<sequence>MNPLPLTYPANPSKPFKANFTPLFWSMAIGLLLPCYAGLPLGLPTRPIAQPLEQQLKASRLPLRCHLQAIAEQSGENRSSLS</sequence>
<proteinExistence type="predicted"/>
<dbReference type="EMBL" id="JAQOSQ010000002">
    <property type="protein sequence ID" value="MDJ1182312.1"/>
    <property type="molecule type" value="Genomic_DNA"/>
</dbReference>
<keyword evidence="1" id="KW-1133">Transmembrane helix</keyword>
<dbReference type="RefSeq" id="WP_283756964.1">
    <property type="nucleotide sequence ID" value="NZ_JAQOSQ010000002.1"/>
</dbReference>
<comment type="caution">
    <text evidence="2">The sequence shown here is derived from an EMBL/GenBank/DDBJ whole genome shotgun (WGS) entry which is preliminary data.</text>
</comment>
<accession>A0ABT7BT01</accession>
<keyword evidence="1" id="KW-0812">Transmembrane</keyword>
<keyword evidence="1" id="KW-0472">Membrane</keyword>
<name>A0ABT7BT01_9CYAN</name>